<evidence type="ECO:0000313" key="1">
    <source>
        <dbReference type="EMBL" id="KAB8293483.1"/>
    </source>
</evidence>
<gene>
    <name evidence="1" type="ORF">EYC80_007793</name>
</gene>
<dbReference type="EMBL" id="VIGI01000012">
    <property type="protein sequence ID" value="KAB8293483.1"/>
    <property type="molecule type" value="Genomic_DNA"/>
</dbReference>
<keyword evidence="2" id="KW-1185">Reference proteome</keyword>
<dbReference type="Proteomes" id="UP000326757">
    <property type="component" value="Unassembled WGS sequence"/>
</dbReference>
<name>A0A5N6JX01_MONLA</name>
<proteinExistence type="predicted"/>
<reference evidence="1 2" key="1">
    <citation type="submission" date="2019-06" db="EMBL/GenBank/DDBJ databases">
        <title>Genome Sequence of the Brown Rot Fungal Pathogen Monilinia laxa.</title>
        <authorList>
            <person name="De Miccolis Angelini R.M."/>
            <person name="Landi L."/>
            <person name="Abate D."/>
            <person name="Pollastro S."/>
            <person name="Romanazzi G."/>
            <person name="Faretra F."/>
        </authorList>
    </citation>
    <scope>NUCLEOTIDE SEQUENCE [LARGE SCALE GENOMIC DNA]</scope>
    <source>
        <strain evidence="1 2">Mlax316</strain>
    </source>
</reference>
<comment type="caution">
    <text evidence="1">The sequence shown here is derived from an EMBL/GenBank/DDBJ whole genome shotgun (WGS) entry which is preliminary data.</text>
</comment>
<sequence length="68" mass="7735">MATYAATMQDPSLRTNLNTVDMLHELSRYGTVIQSDIPKNEKCAYKIPCTLPTFPIKSLRMIIILLYS</sequence>
<dbReference type="AlphaFoldDB" id="A0A5N6JX01"/>
<organism evidence="1 2">
    <name type="scientific">Monilinia laxa</name>
    <name type="common">Brown rot fungus</name>
    <name type="synonym">Sclerotinia laxa</name>
    <dbReference type="NCBI Taxonomy" id="61186"/>
    <lineage>
        <taxon>Eukaryota</taxon>
        <taxon>Fungi</taxon>
        <taxon>Dikarya</taxon>
        <taxon>Ascomycota</taxon>
        <taxon>Pezizomycotina</taxon>
        <taxon>Leotiomycetes</taxon>
        <taxon>Helotiales</taxon>
        <taxon>Sclerotiniaceae</taxon>
        <taxon>Monilinia</taxon>
    </lineage>
</organism>
<evidence type="ECO:0000313" key="2">
    <source>
        <dbReference type="Proteomes" id="UP000326757"/>
    </source>
</evidence>
<accession>A0A5N6JX01</accession>
<protein>
    <submittedName>
        <fullName evidence="1">Uncharacterized protein</fullName>
    </submittedName>
</protein>